<dbReference type="InterPro" id="IPR024079">
    <property type="entry name" value="MetalloPept_cat_dom_sf"/>
</dbReference>
<dbReference type="InterPro" id="IPR050414">
    <property type="entry name" value="Fungal_M35_metalloproteases"/>
</dbReference>
<feature type="signal peptide" evidence="13">
    <location>
        <begin position="1"/>
        <end position="17"/>
    </location>
</feature>
<evidence type="ECO:0000256" key="1">
    <source>
        <dbReference type="ARBA" id="ARBA00001187"/>
    </source>
</evidence>
<accession>A0ABR3A989</accession>
<keyword evidence="7" id="KW-0479">Metal-binding</keyword>
<evidence type="ECO:0000256" key="4">
    <source>
        <dbReference type="ARBA" id="ARBA00012431"/>
    </source>
</evidence>
<evidence type="ECO:0000256" key="2">
    <source>
        <dbReference type="ARBA" id="ARBA00001947"/>
    </source>
</evidence>
<organism evidence="14 15">
    <name type="scientific">Marasmius tenuissimus</name>
    <dbReference type="NCBI Taxonomy" id="585030"/>
    <lineage>
        <taxon>Eukaryota</taxon>
        <taxon>Fungi</taxon>
        <taxon>Dikarya</taxon>
        <taxon>Basidiomycota</taxon>
        <taxon>Agaricomycotina</taxon>
        <taxon>Agaricomycetes</taxon>
        <taxon>Agaricomycetidae</taxon>
        <taxon>Agaricales</taxon>
        <taxon>Marasmiineae</taxon>
        <taxon>Marasmiaceae</taxon>
        <taxon>Marasmius</taxon>
    </lineage>
</organism>
<feature type="chain" id="PRO_5045241215" description="deuterolysin" evidence="13">
    <location>
        <begin position="18"/>
        <end position="350"/>
    </location>
</feature>
<name>A0ABR3A989_9AGAR</name>
<evidence type="ECO:0000256" key="6">
    <source>
        <dbReference type="ARBA" id="ARBA00022685"/>
    </source>
</evidence>
<dbReference type="Gene3D" id="3.40.390.10">
    <property type="entry name" value="Collagenase (Catalytic Domain)"/>
    <property type="match status" value="1"/>
</dbReference>
<evidence type="ECO:0000256" key="5">
    <source>
        <dbReference type="ARBA" id="ARBA00022670"/>
    </source>
</evidence>
<evidence type="ECO:0000313" key="14">
    <source>
        <dbReference type="EMBL" id="KAL0070273.1"/>
    </source>
</evidence>
<evidence type="ECO:0000256" key="12">
    <source>
        <dbReference type="ARBA" id="ARBA00023145"/>
    </source>
</evidence>
<dbReference type="Gene3D" id="2.60.40.2970">
    <property type="match status" value="1"/>
</dbReference>
<evidence type="ECO:0000256" key="3">
    <source>
        <dbReference type="ARBA" id="ARBA00010279"/>
    </source>
</evidence>
<dbReference type="PANTHER" id="PTHR37016">
    <property type="match status" value="1"/>
</dbReference>
<comment type="catalytic activity">
    <reaction evidence="1">
        <text>Preferential cleavage of bonds with hydrophobic residues in P1'. Also 3-Asn-|-Gln-4 and 8-Gly-|-Ser-9 bonds in insulin B chain.</text>
        <dbReference type="EC" id="3.4.24.39"/>
    </reaction>
</comment>
<dbReference type="EMBL" id="JBBXMP010000008">
    <property type="protein sequence ID" value="KAL0070273.1"/>
    <property type="molecule type" value="Genomic_DNA"/>
</dbReference>
<sequence length="350" mass="36839">MLFSAALAGAFATAALANPVKRAADQLTVKVTGPSSGAVESTDDLKFTAEVTNNGAEAVEVLKYGTILDALPTRSFTITQNGTNIPFVGAKLSVALNNDNAYTTIESGKTVTISHEVSSLFDFATAGPGTFSFTPISDFRVAGDQKASHPALMAEVSSSSNVIEVEVKNVVKKEVRRAVTECADSSKKSFIEASYTEGKELASITSQYIGSAGANDQLFTSYFGSNSPSSIASVYNDVAGETGNRLLSCSDPASACDGNVIAYTIISTTDIYYCDIFFDEVPQSQLCGGTTPAARNVRGGTTLHELTHALDNTDDVTYGCSNDKALPDAQKKINADNYNCFATEVFAARC</sequence>
<keyword evidence="15" id="KW-1185">Reference proteome</keyword>
<keyword evidence="11" id="KW-0482">Metalloprotease</keyword>
<dbReference type="PANTHER" id="PTHR37016:SF3">
    <property type="entry name" value="NEUTRAL PROTEASE 2-RELATED"/>
    <property type="match status" value="1"/>
</dbReference>
<keyword evidence="5" id="KW-0645">Protease</keyword>
<keyword evidence="8 13" id="KW-0732">Signal</keyword>
<dbReference type="Proteomes" id="UP001437256">
    <property type="component" value="Unassembled WGS sequence"/>
</dbReference>
<reference evidence="14 15" key="1">
    <citation type="submission" date="2024-05" db="EMBL/GenBank/DDBJ databases">
        <title>A draft genome resource for the thread blight pathogen Marasmius tenuissimus strain MS-2.</title>
        <authorList>
            <person name="Yulfo-Soto G.E."/>
            <person name="Baruah I.K."/>
            <person name="Amoako-Attah I."/>
            <person name="Bukari Y."/>
            <person name="Meinhardt L.W."/>
            <person name="Bailey B.A."/>
            <person name="Cohen S.P."/>
        </authorList>
    </citation>
    <scope>NUCLEOTIDE SEQUENCE [LARGE SCALE GENOMIC DNA]</scope>
    <source>
        <strain evidence="14 15">MS-2</strain>
    </source>
</reference>
<proteinExistence type="inferred from homology"/>
<dbReference type="SUPFAM" id="SSF55486">
    <property type="entry name" value="Metalloproteases ('zincins'), catalytic domain"/>
    <property type="match status" value="1"/>
</dbReference>
<keyword evidence="12" id="KW-0865">Zymogen</keyword>
<gene>
    <name evidence="14" type="ORF">AAF712_002765</name>
</gene>
<dbReference type="Pfam" id="PF02102">
    <property type="entry name" value="Peptidase_M35"/>
    <property type="match status" value="1"/>
</dbReference>
<keyword evidence="9" id="KW-0378">Hydrolase</keyword>
<comment type="cofactor">
    <cofactor evidence="2">
        <name>Zn(2+)</name>
        <dbReference type="ChEBI" id="CHEBI:29105"/>
    </cofactor>
</comment>
<dbReference type="EC" id="3.4.24.39" evidence="4"/>
<evidence type="ECO:0000256" key="7">
    <source>
        <dbReference type="ARBA" id="ARBA00022723"/>
    </source>
</evidence>
<evidence type="ECO:0000256" key="11">
    <source>
        <dbReference type="ARBA" id="ARBA00023049"/>
    </source>
</evidence>
<evidence type="ECO:0000313" key="15">
    <source>
        <dbReference type="Proteomes" id="UP001437256"/>
    </source>
</evidence>
<evidence type="ECO:0000256" key="13">
    <source>
        <dbReference type="SAM" id="SignalP"/>
    </source>
</evidence>
<keyword evidence="10" id="KW-0862">Zinc</keyword>
<keyword evidence="6" id="KW-0165">Cleavage on pair of basic residues</keyword>
<comment type="similarity">
    <text evidence="3">Belongs to the peptidase M35 family.</text>
</comment>
<evidence type="ECO:0000256" key="8">
    <source>
        <dbReference type="ARBA" id="ARBA00022729"/>
    </source>
</evidence>
<dbReference type="CDD" id="cd11008">
    <property type="entry name" value="M35_deuterolysin_like"/>
    <property type="match status" value="1"/>
</dbReference>
<comment type="caution">
    <text evidence="14">The sequence shown here is derived from an EMBL/GenBank/DDBJ whole genome shotgun (WGS) entry which is preliminary data.</text>
</comment>
<dbReference type="InterPro" id="IPR001384">
    <property type="entry name" value="Peptidase_M35"/>
</dbReference>
<evidence type="ECO:0000256" key="9">
    <source>
        <dbReference type="ARBA" id="ARBA00022801"/>
    </source>
</evidence>
<evidence type="ECO:0000256" key="10">
    <source>
        <dbReference type="ARBA" id="ARBA00022833"/>
    </source>
</evidence>
<protein>
    <recommendedName>
        <fullName evidence="4">deuterolysin</fullName>
        <ecNumber evidence="4">3.4.24.39</ecNumber>
    </recommendedName>
</protein>